<dbReference type="OrthoDB" id="2618249at2759"/>
<protein>
    <recommendedName>
        <fullName evidence="1">DDE-1 domain-containing protein</fullName>
    </recommendedName>
</protein>
<reference evidence="2 3" key="1">
    <citation type="submission" date="2014-04" db="EMBL/GenBank/DDBJ databases">
        <authorList>
            <consortium name="DOE Joint Genome Institute"/>
            <person name="Kuo A."/>
            <person name="Kohler A."/>
            <person name="Costa M.D."/>
            <person name="Nagy L.G."/>
            <person name="Floudas D."/>
            <person name="Copeland A."/>
            <person name="Barry K.W."/>
            <person name="Cichocki N."/>
            <person name="Veneault-Fourrey C."/>
            <person name="LaButti K."/>
            <person name="Lindquist E.A."/>
            <person name="Lipzen A."/>
            <person name="Lundell T."/>
            <person name="Morin E."/>
            <person name="Murat C."/>
            <person name="Sun H."/>
            <person name="Tunlid A."/>
            <person name="Henrissat B."/>
            <person name="Grigoriev I.V."/>
            <person name="Hibbett D.S."/>
            <person name="Martin F."/>
            <person name="Nordberg H.P."/>
            <person name="Cantor M.N."/>
            <person name="Hua S.X."/>
        </authorList>
    </citation>
    <scope>NUCLEOTIDE SEQUENCE [LARGE SCALE GENOMIC DNA]</scope>
    <source>
        <strain evidence="2 3">441</strain>
    </source>
</reference>
<dbReference type="GO" id="GO:0003677">
    <property type="term" value="F:DNA binding"/>
    <property type="evidence" value="ECO:0007669"/>
    <property type="project" value="TreeGrafter"/>
</dbReference>
<dbReference type="HOGENOM" id="CLU_018294_5_2_1"/>
<sequence>MLVAKQRKFEDDLGVPMEEWLEGDGWIPNFKKAYGIKEYHRHGEAASADLVAVEAERTHLQKVLAQYAPRDCFNFDETGLFAFAPPDHGLSTQQMSGKKGDKFQITLGVACNADSSEKLPLLFIGKYKNPRCFKQTSPQSHGLYYCHNKNAWMTKEIFEEYG</sequence>
<name>A0A0C9YM17_9AGAM</name>
<dbReference type="InterPro" id="IPR004875">
    <property type="entry name" value="DDE_SF_endonuclease_dom"/>
</dbReference>
<gene>
    <name evidence="2" type="ORF">PISMIDRAFT_110679</name>
</gene>
<dbReference type="PANTHER" id="PTHR19303">
    <property type="entry name" value="TRANSPOSON"/>
    <property type="match status" value="1"/>
</dbReference>
<dbReference type="GO" id="GO:0005634">
    <property type="term" value="C:nucleus"/>
    <property type="evidence" value="ECO:0007669"/>
    <property type="project" value="TreeGrafter"/>
</dbReference>
<dbReference type="Pfam" id="PF03184">
    <property type="entry name" value="DDE_1"/>
    <property type="match status" value="1"/>
</dbReference>
<proteinExistence type="predicted"/>
<feature type="domain" description="DDE-1" evidence="1">
    <location>
        <begin position="104"/>
        <end position="161"/>
    </location>
</feature>
<dbReference type="Proteomes" id="UP000054018">
    <property type="component" value="Unassembled WGS sequence"/>
</dbReference>
<dbReference type="InterPro" id="IPR050863">
    <property type="entry name" value="CenT-Element_Derived"/>
</dbReference>
<accession>A0A0C9YM17</accession>
<dbReference type="AlphaFoldDB" id="A0A0C9YM17"/>
<reference evidence="3" key="2">
    <citation type="submission" date="2015-01" db="EMBL/GenBank/DDBJ databases">
        <title>Evolutionary Origins and Diversification of the Mycorrhizal Mutualists.</title>
        <authorList>
            <consortium name="DOE Joint Genome Institute"/>
            <consortium name="Mycorrhizal Genomics Consortium"/>
            <person name="Kohler A."/>
            <person name="Kuo A."/>
            <person name="Nagy L.G."/>
            <person name="Floudas D."/>
            <person name="Copeland A."/>
            <person name="Barry K.W."/>
            <person name="Cichocki N."/>
            <person name="Veneault-Fourrey C."/>
            <person name="LaButti K."/>
            <person name="Lindquist E.A."/>
            <person name="Lipzen A."/>
            <person name="Lundell T."/>
            <person name="Morin E."/>
            <person name="Murat C."/>
            <person name="Riley R."/>
            <person name="Ohm R."/>
            <person name="Sun H."/>
            <person name="Tunlid A."/>
            <person name="Henrissat B."/>
            <person name="Grigoriev I.V."/>
            <person name="Hibbett D.S."/>
            <person name="Martin F."/>
        </authorList>
    </citation>
    <scope>NUCLEOTIDE SEQUENCE [LARGE SCALE GENOMIC DNA]</scope>
    <source>
        <strain evidence="3">441</strain>
    </source>
</reference>
<dbReference type="STRING" id="765257.A0A0C9YM17"/>
<evidence type="ECO:0000313" key="2">
    <source>
        <dbReference type="EMBL" id="KIK17801.1"/>
    </source>
</evidence>
<organism evidence="2 3">
    <name type="scientific">Pisolithus microcarpus 441</name>
    <dbReference type="NCBI Taxonomy" id="765257"/>
    <lineage>
        <taxon>Eukaryota</taxon>
        <taxon>Fungi</taxon>
        <taxon>Dikarya</taxon>
        <taxon>Basidiomycota</taxon>
        <taxon>Agaricomycotina</taxon>
        <taxon>Agaricomycetes</taxon>
        <taxon>Agaricomycetidae</taxon>
        <taxon>Boletales</taxon>
        <taxon>Sclerodermatineae</taxon>
        <taxon>Pisolithaceae</taxon>
        <taxon>Pisolithus</taxon>
    </lineage>
</organism>
<evidence type="ECO:0000259" key="1">
    <source>
        <dbReference type="Pfam" id="PF03184"/>
    </source>
</evidence>
<evidence type="ECO:0000313" key="3">
    <source>
        <dbReference type="Proteomes" id="UP000054018"/>
    </source>
</evidence>
<dbReference type="EMBL" id="KN833819">
    <property type="protein sequence ID" value="KIK17801.1"/>
    <property type="molecule type" value="Genomic_DNA"/>
</dbReference>
<keyword evidence="3" id="KW-1185">Reference proteome</keyword>
<dbReference type="PANTHER" id="PTHR19303:SF73">
    <property type="entry name" value="PROTEIN PDC2"/>
    <property type="match status" value="1"/>
</dbReference>